<proteinExistence type="predicted"/>
<dbReference type="AlphaFoldDB" id="A0A1I7USI9"/>
<dbReference type="Proteomes" id="UP000095282">
    <property type="component" value="Unplaced"/>
</dbReference>
<accession>A0A1I7USI9</accession>
<dbReference type="eggNOG" id="KOG3634">
    <property type="taxonomic scope" value="Eukaryota"/>
</dbReference>
<keyword evidence="1" id="KW-1185">Reference proteome</keyword>
<dbReference type="WBParaSite" id="Csp11.Scaffold630.g18910.t3">
    <property type="protein sequence ID" value="Csp11.Scaffold630.g18910.t3"/>
    <property type="gene ID" value="Csp11.Scaffold630.g18910"/>
</dbReference>
<protein>
    <submittedName>
        <fullName evidence="2">Serine/arginine repetitive matrix protein 2</fullName>
    </submittedName>
</protein>
<evidence type="ECO:0000313" key="2">
    <source>
        <dbReference type="WBParaSite" id="Csp11.Scaffold630.g18910.t3"/>
    </source>
</evidence>
<sequence>MMFGNYDLCGSVITNESDTKRANHLTVRDDIHAYLNSPDRCPKYVEKEPTVKTSQPAFTPRRLSIPTAFLKQG</sequence>
<evidence type="ECO:0000313" key="1">
    <source>
        <dbReference type="Proteomes" id="UP000095282"/>
    </source>
</evidence>
<name>A0A1I7USI9_9PELO</name>
<reference evidence="2" key="1">
    <citation type="submission" date="2016-11" db="UniProtKB">
        <authorList>
            <consortium name="WormBaseParasite"/>
        </authorList>
    </citation>
    <scope>IDENTIFICATION</scope>
</reference>
<organism evidence="1 2">
    <name type="scientific">Caenorhabditis tropicalis</name>
    <dbReference type="NCBI Taxonomy" id="1561998"/>
    <lineage>
        <taxon>Eukaryota</taxon>
        <taxon>Metazoa</taxon>
        <taxon>Ecdysozoa</taxon>
        <taxon>Nematoda</taxon>
        <taxon>Chromadorea</taxon>
        <taxon>Rhabditida</taxon>
        <taxon>Rhabditina</taxon>
        <taxon>Rhabditomorpha</taxon>
        <taxon>Rhabditoidea</taxon>
        <taxon>Rhabditidae</taxon>
        <taxon>Peloderinae</taxon>
        <taxon>Caenorhabditis</taxon>
    </lineage>
</organism>